<gene>
    <name evidence="3" type="ORF">LTR97_004807</name>
</gene>
<keyword evidence="1" id="KW-0472">Membrane</keyword>
<comment type="caution">
    <text evidence="3">The sequence shown here is derived from an EMBL/GenBank/DDBJ whole genome shotgun (WGS) entry which is preliminary data.</text>
</comment>
<keyword evidence="1" id="KW-0812">Transmembrane</keyword>
<proteinExistence type="predicted"/>
<dbReference type="Pfam" id="PF20684">
    <property type="entry name" value="Fung_rhodopsin"/>
    <property type="match status" value="1"/>
</dbReference>
<evidence type="ECO:0000313" key="3">
    <source>
        <dbReference type="EMBL" id="KAK5701989.1"/>
    </source>
</evidence>
<feature type="transmembrane region" description="Helical" evidence="1">
    <location>
        <begin position="24"/>
        <end position="47"/>
    </location>
</feature>
<sequence>MVASIVKTYEAKALSSVLDYTYDLIPWAIWISIELNVVIIVSSLPLVRPMFVRSRHRRRLHVEQQTQKWDSNSTFGSFMSSKKGPRSNLARVDSEEEIMPQDSFQMQEVHGGAINVTREVMVTYENTNQPFVHAALVGLIEGEIANPKLVQR</sequence>
<dbReference type="InterPro" id="IPR049326">
    <property type="entry name" value="Rhodopsin_dom_fungi"/>
</dbReference>
<name>A0AAN7WDV0_9PEZI</name>
<reference evidence="3" key="1">
    <citation type="submission" date="2023-08" db="EMBL/GenBank/DDBJ databases">
        <title>Black Yeasts Isolated from many extreme environments.</title>
        <authorList>
            <person name="Coleine C."/>
            <person name="Stajich J.E."/>
            <person name="Selbmann L."/>
        </authorList>
    </citation>
    <scope>NUCLEOTIDE SEQUENCE</scope>
    <source>
        <strain evidence="3">CCFEE 5810</strain>
    </source>
</reference>
<evidence type="ECO:0000256" key="1">
    <source>
        <dbReference type="SAM" id="Phobius"/>
    </source>
</evidence>
<dbReference type="EMBL" id="JAVRQU010000006">
    <property type="protein sequence ID" value="KAK5701989.1"/>
    <property type="molecule type" value="Genomic_DNA"/>
</dbReference>
<dbReference type="AlphaFoldDB" id="A0AAN7WDV0"/>
<accession>A0AAN7WDV0</accession>
<organism evidence="3 4">
    <name type="scientific">Elasticomyces elasticus</name>
    <dbReference type="NCBI Taxonomy" id="574655"/>
    <lineage>
        <taxon>Eukaryota</taxon>
        <taxon>Fungi</taxon>
        <taxon>Dikarya</taxon>
        <taxon>Ascomycota</taxon>
        <taxon>Pezizomycotina</taxon>
        <taxon>Dothideomycetes</taxon>
        <taxon>Dothideomycetidae</taxon>
        <taxon>Mycosphaerellales</taxon>
        <taxon>Teratosphaeriaceae</taxon>
        <taxon>Elasticomyces</taxon>
    </lineage>
</organism>
<protein>
    <recommendedName>
        <fullName evidence="2">Rhodopsin domain-containing protein</fullName>
    </recommendedName>
</protein>
<dbReference type="Proteomes" id="UP001310594">
    <property type="component" value="Unassembled WGS sequence"/>
</dbReference>
<keyword evidence="1" id="KW-1133">Transmembrane helix</keyword>
<feature type="domain" description="Rhodopsin" evidence="2">
    <location>
        <begin position="1"/>
        <end position="52"/>
    </location>
</feature>
<evidence type="ECO:0000313" key="4">
    <source>
        <dbReference type="Proteomes" id="UP001310594"/>
    </source>
</evidence>
<evidence type="ECO:0000259" key="2">
    <source>
        <dbReference type="Pfam" id="PF20684"/>
    </source>
</evidence>